<reference evidence="2" key="1">
    <citation type="journal article" date="2014" name="Int. J. Syst. Evol. Microbiol.">
        <title>Complete genome sequence of Corynebacterium casei LMG S-19264T (=DSM 44701T), isolated from a smear-ripened cheese.</title>
        <authorList>
            <consortium name="US DOE Joint Genome Institute (JGI-PGF)"/>
            <person name="Walter F."/>
            <person name="Albersmeier A."/>
            <person name="Kalinowski J."/>
            <person name="Ruckert C."/>
        </authorList>
    </citation>
    <scope>NUCLEOTIDE SEQUENCE</scope>
    <source>
        <strain evidence="2">KCTC 12988</strain>
    </source>
</reference>
<comment type="caution">
    <text evidence="2">The sequence shown here is derived from an EMBL/GenBank/DDBJ whole genome shotgun (WGS) entry which is preliminary data.</text>
</comment>
<evidence type="ECO:0000313" key="2">
    <source>
        <dbReference type="EMBL" id="GHC40862.1"/>
    </source>
</evidence>
<accession>A0A918WEQ2</accession>
<dbReference type="Proteomes" id="UP000644507">
    <property type="component" value="Unassembled WGS sequence"/>
</dbReference>
<reference evidence="2" key="2">
    <citation type="submission" date="2020-09" db="EMBL/GenBank/DDBJ databases">
        <authorList>
            <person name="Sun Q."/>
            <person name="Kim S."/>
        </authorList>
    </citation>
    <scope>NUCLEOTIDE SEQUENCE</scope>
    <source>
        <strain evidence="2">KCTC 12988</strain>
    </source>
</reference>
<feature type="compositionally biased region" description="Low complexity" evidence="1">
    <location>
        <begin position="165"/>
        <end position="192"/>
    </location>
</feature>
<proteinExistence type="predicted"/>
<dbReference type="AlphaFoldDB" id="A0A918WEQ2"/>
<evidence type="ECO:0000313" key="3">
    <source>
        <dbReference type="Proteomes" id="UP000644507"/>
    </source>
</evidence>
<organism evidence="2 3">
    <name type="scientific">Roseibacillus persicicus</name>
    <dbReference type="NCBI Taxonomy" id="454148"/>
    <lineage>
        <taxon>Bacteria</taxon>
        <taxon>Pseudomonadati</taxon>
        <taxon>Verrucomicrobiota</taxon>
        <taxon>Verrucomicrobiia</taxon>
        <taxon>Verrucomicrobiales</taxon>
        <taxon>Verrucomicrobiaceae</taxon>
        <taxon>Roseibacillus</taxon>
    </lineage>
</organism>
<feature type="compositionally biased region" description="Basic and acidic residues" evidence="1">
    <location>
        <begin position="54"/>
        <end position="67"/>
    </location>
</feature>
<name>A0A918WEQ2_9BACT</name>
<dbReference type="EMBL" id="BMXI01000001">
    <property type="protein sequence ID" value="GHC40862.1"/>
    <property type="molecule type" value="Genomic_DNA"/>
</dbReference>
<keyword evidence="3" id="KW-1185">Reference proteome</keyword>
<feature type="region of interest" description="Disordered" evidence="1">
    <location>
        <begin position="1"/>
        <end position="193"/>
    </location>
</feature>
<feature type="compositionally biased region" description="Polar residues" evidence="1">
    <location>
        <begin position="1"/>
        <end position="15"/>
    </location>
</feature>
<evidence type="ECO:0000256" key="1">
    <source>
        <dbReference type="SAM" id="MobiDB-lite"/>
    </source>
</evidence>
<dbReference type="RefSeq" id="WP_189566456.1">
    <property type="nucleotide sequence ID" value="NZ_BMXI01000001.1"/>
</dbReference>
<gene>
    <name evidence="2" type="ORF">GCM10007100_01800</name>
</gene>
<protein>
    <submittedName>
        <fullName evidence="2">Uncharacterized protein</fullName>
    </submittedName>
</protein>
<sequence>MSQGNSIFSSPNGSNGEAPANPFASLGSQKAASPFAAVPPAEAESPFGFAAEETQEKPQARLPERRSQAPLPATEENPFLSAATAAPQAESTSRPAAEAPASPFTSESSFEAPAQKAEAFSAPATPAENPLSSPAPEPAVRLESQPQPAEQSARREEPAPASFEQSGGSTPAASAGFSSAPAQSSSSGGHSTRQLELRAIFGVEGEMSRDEILKRAKGLPGIREVAVVGPGEMSAIQTIGDVMSRFGYGTGSWQMTCSGGVVDFVTSESTTLSVLREGRYPAGVWETLMIVARELGRLS</sequence>